<dbReference type="EMBL" id="DF977461">
    <property type="protein sequence ID" value="GAP87897.2"/>
    <property type="molecule type" value="Genomic_DNA"/>
</dbReference>
<dbReference type="Pfam" id="PF06985">
    <property type="entry name" value="HET"/>
    <property type="match status" value="1"/>
</dbReference>
<dbReference type="STRING" id="77044.A0A1W2TIA7"/>
<keyword evidence="4" id="KW-1185">Reference proteome</keyword>
<feature type="region of interest" description="Disordered" evidence="1">
    <location>
        <begin position="382"/>
        <end position="402"/>
    </location>
</feature>
<protein>
    <submittedName>
        <fullName evidence="3">Putative tol-like protein</fullName>
    </submittedName>
</protein>
<dbReference type="InterPro" id="IPR010730">
    <property type="entry name" value="HET"/>
</dbReference>
<dbReference type="PANTHER" id="PTHR33112">
    <property type="entry name" value="DOMAIN PROTEIN, PUTATIVE-RELATED"/>
    <property type="match status" value="1"/>
</dbReference>
<feature type="domain" description="Heterokaryon incompatibility" evidence="2">
    <location>
        <begin position="74"/>
        <end position="223"/>
    </location>
</feature>
<name>A0A1W2TIA7_ROSNE</name>
<accession>A0A1W2TIA7</accession>
<dbReference type="OMA" id="IMERRYI"/>
<dbReference type="OrthoDB" id="4062651at2759"/>
<proteinExistence type="predicted"/>
<feature type="compositionally biased region" description="Polar residues" evidence="1">
    <location>
        <begin position="386"/>
        <end position="402"/>
    </location>
</feature>
<dbReference type="PANTHER" id="PTHR33112:SF10">
    <property type="entry name" value="TOL"/>
    <property type="match status" value="1"/>
</dbReference>
<organism evidence="3">
    <name type="scientific">Rosellinia necatrix</name>
    <name type="common">White root-rot fungus</name>
    <dbReference type="NCBI Taxonomy" id="77044"/>
    <lineage>
        <taxon>Eukaryota</taxon>
        <taxon>Fungi</taxon>
        <taxon>Dikarya</taxon>
        <taxon>Ascomycota</taxon>
        <taxon>Pezizomycotina</taxon>
        <taxon>Sordariomycetes</taxon>
        <taxon>Xylariomycetidae</taxon>
        <taxon>Xylariales</taxon>
        <taxon>Xylariaceae</taxon>
        <taxon>Rosellinia</taxon>
    </lineage>
</organism>
<dbReference type="Proteomes" id="UP000054516">
    <property type="component" value="Unassembled WGS sequence"/>
</dbReference>
<evidence type="ECO:0000259" key="2">
    <source>
        <dbReference type="Pfam" id="PF06985"/>
    </source>
</evidence>
<evidence type="ECO:0000313" key="4">
    <source>
        <dbReference type="Proteomes" id="UP000054516"/>
    </source>
</evidence>
<dbReference type="AlphaFoldDB" id="A0A1W2TIA7"/>
<sequence length="499" mass="56740">MYMQTLQLGYPELVDPGSVPHLNLITKWINSCDQHGCYPKEATFFPTRVIDVRYSAKTIRLMNSADISVEGSKYVALSHRWGPPTEHLAFCTRKGDLNERDERIIEISTLPKTFQDAVHIARGLGVSHLWIDSIRIIQDDRDDWNRESQLMEKVFSSSYCTIAANCARGFDDGFLKPRLKRQYVTMRGPSTDASFYYVCEPIDNFHEHVDQSELNTRGWVLQERALSRRTVYFTETQTYWECGKGVRCETLTKTQNQKASFLGDSIFPYSAEDYVKGKKIKLIQTLYERYSTLGLTVSTDRPFAIKGLEARLVHIFGGTGRYGVFQIYLHRCLLWRRSKAAMKPIEPLPGETIPSWSWMAYEGGIQYIDAPGSDVDWKPDVIWPPSDSSNETDASSVDSQSSQCTRMSQELQAPVWGLVDPRKNDMILDDGRSANPQAAKCVIIGVSKRPAEANEKLYYLLIVTPVLAGKEGVWKRRGVGIMERRYIALDEPSSPGRIL</sequence>
<reference evidence="3" key="1">
    <citation type="submission" date="2016-03" db="EMBL/GenBank/DDBJ databases">
        <title>Draft genome sequence of Rosellinia necatrix.</title>
        <authorList>
            <person name="Kanematsu S."/>
        </authorList>
    </citation>
    <scope>NUCLEOTIDE SEQUENCE [LARGE SCALE GENOMIC DNA]</scope>
    <source>
        <strain evidence="3">W97</strain>
    </source>
</reference>
<evidence type="ECO:0000256" key="1">
    <source>
        <dbReference type="SAM" id="MobiDB-lite"/>
    </source>
</evidence>
<gene>
    <name evidence="3" type="ORF">SAMD00023353_1601070</name>
</gene>
<evidence type="ECO:0000313" key="3">
    <source>
        <dbReference type="EMBL" id="GAP87897.2"/>
    </source>
</evidence>